<evidence type="ECO:0000256" key="1">
    <source>
        <dbReference type="SAM" id="MobiDB-lite"/>
    </source>
</evidence>
<dbReference type="AlphaFoldDB" id="A0A437JUF2"/>
<dbReference type="Pfam" id="PF13676">
    <property type="entry name" value="TIR_2"/>
    <property type="match status" value="1"/>
</dbReference>
<dbReference type="Gene3D" id="3.40.50.10140">
    <property type="entry name" value="Toll/interleukin-1 receptor homology (TIR) domain"/>
    <property type="match status" value="1"/>
</dbReference>
<dbReference type="RefSeq" id="WP_128198886.1">
    <property type="nucleotide sequence ID" value="NZ_SACT01000004.1"/>
</dbReference>
<reference evidence="3 4" key="1">
    <citation type="submission" date="2019-01" db="EMBL/GenBank/DDBJ databases">
        <authorList>
            <person name="Chen W.-M."/>
        </authorList>
    </citation>
    <scope>NUCLEOTIDE SEQUENCE [LARGE SCALE GENOMIC DNA]</scope>
    <source>
        <strain evidence="3 4">ICH-3</strain>
    </source>
</reference>
<name>A0A437JUF2_9BURK</name>
<dbReference type="EMBL" id="SACT01000004">
    <property type="protein sequence ID" value="RVT50860.1"/>
    <property type="molecule type" value="Genomic_DNA"/>
</dbReference>
<dbReference type="Gene3D" id="3.40.50.2300">
    <property type="match status" value="1"/>
</dbReference>
<evidence type="ECO:0000313" key="3">
    <source>
        <dbReference type="EMBL" id="RVT50860.1"/>
    </source>
</evidence>
<dbReference type="SUPFAM" id="SSF52200">
    <property type="entry name" value="Toll/Interleukin receptor TIR domain"/>
    <property type="match status" value="1"/>
</dbReference>
<evidence type="ECO:0000313" key="4">
    <source>
        <dbReference type="Proteomes" id="UP000288178"/>
    </source>
</evidence>
<gene>
    <name evidence="3" type="ORF">ENE75_13700</name>
</gene>
<accession>A0A437JUF2</accession>
<sequence>MRVFVSYQRRDALWPAHLLGYALRAAGHEAFVDTGDIDGGAPFREVIAQSIAQANVVVALVGEGFDAARLHEPANVIAFEWLRARFHGLPVVPALVDRPGMPADADLPAPLRWFTRANAWPLRSATLGPDVDALVAGLPRLAVSPRQAARVLWVDDKPANNEHERAALRPHGLVFDNVVSTQEALAQMAFAPYDLVITDLGRSGSSDRSSQAGHHFLAHPALRDGGPPVVVYGNLAARIRARALREQGAAAVCTTPDELIREVLALLGRDADDGETTLRAPPASPPAAPARAPPSRRARGPAGR</sequence>
<comment type="caution">
    <text evidence="3">The sequence shown here is derived from an EMBL/GenBank/DDBJ whole genome shotgun (WGS) entry which is preliminary data.</text>
</comment>
<feature type="compositionally biased region" description="Pro residues" evidence="1">
    <location>
        <begin position="282"/>
        <end position="292"/>
    </location>
</feature>
<evidence type="ECO:0000259" key="2">
    <source>
        <dbReference type="Pfam" id="PF13676"/>
    </source>
</evidence>
<dbReference type="InterPro" id="IPR011006">
    <property type="entry name" value="CheY-like_superfamily"/>
</dbReference>
<feature type="compositionally biased region" description="Basic residues" evidence="1">
    <location>
        <begin position="294"/>
        <end position="304"/>
    </location>
</feature>
<protein>
    <submittedName>
        <fullName evidence="3">TIR domain-containing protein</fullName>
    </submittedName>
</protein>
<feature type="region of interest" description="Disordered" evidence="1">
    <location>
        <begin position="272"/>
        <end position="304"/>
    </location>
</feature>
<dbReference type="OrthoDB" id="9180348at2"/>
<dbReference type="SUPFAM" id="SSF52172">
    <property type="entry name" value="CheY-like"/>
    <property type="match status" value="1"/>
</dbReference>
<dbReference type="InterPro" id="IPR000157">
    <property type="entry name" value="TIR_dom"/>
</dbReference>
<keyword evidence="4" id="KW-1185">Reference proteome</keyword>
<dbReference type="GO" id="GO:0007165">
    <property type="term" value="P:signal transduction"/>
    <property type="evidence" value="ECO:0007669"/>
    <property type="project" value="InterPro"/>
</dbReference>
<dbReference type="Proteomes" id="UP000288178">
    <property type="component" value="Unassembled WGS sequence"/>
</dbReference>
<proteinExistence type="predicted"/>
<feature type="domain" description="TIR" evidence="2">
    <location>
        <begin position="3"/>
        <end position="113"/>
    </location>
</feature>
<dbReference type="InterPro" id="IPR035897">
    <property type="entry name" value="Toll_tir_struct_dom_sf"/>
</dbReference>
<organism evidence="3 4">
    <name type="scientific">Rubrivivax albus</name>
    <dbReference type="NCBI Taxonomy" id="2499835"/>
    <lineage>
        <taxon>Bacteria</taxon>
        <taxon>Pseudomonadati</taxon>
        <taxon>Pseudomonadota</taxon>
        <taxon>Betaproteobacteria</taxon>
        <taxon>Burkholderiales</taxon>
        <taxon>Sphaerotilaceae</taxon>
        <taxon>Rubrivivax</taxon>
    </lineage>
</organism>